<accession>A0A2N4T5Q8</accession>
<organism evidence="6 7">
    <name type="scientific">Kocuria flava</name>
    <dbReference type="NCBI Taxonomy" id="446860"/>
    <lineage>
        <taxon>Bacteria</taxon>
        <taxon>Bacillati</taxon>
        <taxon>Actinomycetota</taxon>
        <taxon>Actinomycetes</taxon>
        <taxon>Micrococcales</taxon>
        <taxon>Micrococcaceae</taxon>
        <taxon>Kocuria</taxon>
    </lineage>
</organism>
<evidence type="ECO:0000259" key="5">
    <source>
        <dbReference type="Pfam" id="PF01593"/>
    </source>
</evidence>
<protein>
    <submittedName>
        <fullName evidence="6">Putrescine oxidase</fullName>
    </submittedName>
</protein>
<dbReference type="InterPro" id="IPR001613">
    <property type="entry name" value="Flavin_amine_oxidase"/>
</dbReference>
<feature type="binding site" evidence="4">
    <location>
        <position position="361"/>
    </location>
    <ligand>
        <name>substrate</name>
    </ligand>
</feature>
<dbReference type="InterPro" id="IPR036188">
    <property type="entry name" value="FAD/NAD-bd_sf"/>
</dbReference>
<comment type="caution">
    <text evidence="6">The sequence shown here is derived from an EMBL/GenBank/DDBJ whole genome shotgun (WGS) entry which is preliminary data.</text>
</comment>
<dbReference type="PANTHER" id="PTHR43563">
    <property type="entry name" value="AMINE OXIDASE"/>
    <property type="match status" value="1"/>
</dbReference>
<dbReference type="SUPFAM" id="SSF51905">
    <property type="entry name" value="FAD/NAD(P)-binding domain"/>
    <property type="match status" value="1"/>
</dbReference>
<evidence type="ECO:0000256" key="2">
    <source>
        <dbReference type="ARBA" id="ARBA00005995"/>
    </source>
</evidence>
<dbReference type="AlphaFoldDB" id="A0A2N4T5Q8"/>
<dbReference type="InterPro" id="IPR002937">
    <property type="entry name" value="Amino_oxidase"/>
</dbReference>
<dbReference type="GO" id="GO:0016491">
    <property type="term" value="F:oxidoreductase activity"/>
    <property type="evidence" value="ECO:0007669"/>
    <property type="project" value="UniProtKB-KW"/>
</dbReference>
<evidence type="ECO:0000256" key="3">
    <source>
        <dbReference type="ARBA" id="ARBA00023002"/>
    </source>
</evidence>
<evidence type="ECO:0000313" key="6">
    <source>
        <dbReference type="EMBL" id="PLC13560.1"/>
    </source>
</evidence>
<sequence>MSDQRTLGSERAIERDVVVVGAGPAGLMAARTLAAAGRSVAVLEARDRVGGRTWSRTVDGAFLEIGGQWVSPDQTELLALVDELGLETFPRYREGASVYLAPDGSRHTYTGSMFPAGEATVAEMGRLIGILDELAAEIGAAEPWAHPRARELDTVSFHAWLRAHSDDEQACENIGIFVAGGMLTKPAHAFSALQAVLMAASAGSFSNLVDEDFILDRRVIGGMQSVSEAMAAELGPDVVFLDTPVRTVRWGGPEDTYAEHVPGTPVTVWSDRLTVVAKDVVVAVPPNLYSRISFEPPLPRLQHQMHQHQSLGLVIKVHAVYETPFWRDKGLSGTGFGARELAQEVYDNTNHDDPRGTLVGFVSDEKADELFGLPAGERRRLILESISHYLGEEALHPVVYYESDFGSEEWTRGAYAASYDLGGLHRYGAHQRTPVGPIRWACSDLAAEGYQHVDGALRQGRLAAAEVLGQVPAGAAGTALTGAAR</sequence>
<keyword evidence="3" id="KW-0560">Oxidoreductase</keyword>
<dbReference type="PRINTS" id="PR00757">
    <property type="entry name" value="AMINEOXDASEF"/>
</dbReference>
<name>A0A2N4T5Q8_9MICC</name>
<feature type="binding site" evidence="4">
    <location>
        <position position="245"/>
    </location>
    <ligand>
        <name>FAD</name>
        <dbReference type="ChEBI" id="CHEBI:57692"/>
    </ligand>
</feature>
<dbReference type="SUPFAM" id="SSF54373">
    <property type="entry name" value="FAD-linked reductases, C-terminal domain"/>
    <property type="match status" value="1"/>
</dbReference>
<dbReference type="RefSeq" id="WP_101851457.1">
    <property type="nucleotide sequence ID" value="NZ_LOMZ01000001.1"/>
</dbReference>
<evidence type="ECO:0000313" key="7">
    <source>
        <dbReference type="Proteomes" id="UP000234632"/>
    </source>
</evidence>
<dbReference type="Pfam" id="PF01593">
    <property type="entry name" value="Amino_oxidase"/>
    <property type="match status" value="1"/>
</dbReference>
<comment type="similarity">
    <text evidence="2">Belongs to the flavin monoamine oxidase family.</text>
</comment>
<dbReference type="EMBL" id="LOMZ01000001">
    <property type="protein sequence ID" value="PLC13560.1"/>
    <property type="molecule type" value="Genomic_DNA"/>
</dbReference>
<feature type="binding site" evidence="4">
    <location>
        <begin position="44"/>
        <end position="45"/>
    </location>
    <ligand>
        <name>FAD</name>
        <dbReference type="ChEBI" id="CHEBI:57692"/>
    </ligand>
</feature>
<feature type="domain" description="Amine oxidase" evidence="5">
    <location>
        <begin position="25"/>
        <end position="468"/>
    </location>
</feature>
<evidence type="ECO:0000256" key="1">
    <source>
        <dbReference type="ARBA" id="ARBA00001974"/>
    </source>
</evidence>
<dbReference type="Proteomes" id="UP000234632">
    <property type="component" value="Unassembled WGS sequence"/>
</dbReference>
<comment type="cofactor">
    <cofactor evidence="1">
        <name>FAD</name>
        <dbReference type="ChEBI" id="CHEBI:57692"/>
    </cofactor>
</comment>
<reference evidence="6 7" key="1">
    <citation type="submission" date="2015-12" db="EMBL/GenBank/DDBJ databases">
        <authorList>
            <person name="Shamseldin A."/>
            <person name="Moawad H."/>
            <person name="Abd El-Rahim W.M."/>
            <person name="Sadowsky M.J."/>
        </authorList>
    </citation>
    <scope>NUCLEOTIDE SEQUENCE [LARGE SCALE GENOMIC DNA]</scope>
    <source>
        <strain evidence="6 7">S43</strain>
    </source>
</reference>
<dbReference type="Gene3D" id="3.50.50.60">
    <property type="entry name" value="FAD/NAD(P)-binding domain"/>
    <property type="match status" value="1"/>
</dbReference>
<dbReference type="InterPro" id="IPR050703">
    <property type="entry name" value="Flavin_MAO"/>
</dbReference>
<evidence type="ECO:0000256" key="4">
    <source>
        <dbReference type="PIRSR" id="PIRSR601613-1"/>
    </source>
</evidence>
<dbReference type="PANTHER" id="PTHR43563:SF1">
    <property type="entry name" value="AMINE OXIDASE [FLAVIN-CONTAINING] B"/>
    <property type="match status" value="1"/>
</dbReference>
<gene>
    <name evidence="6" type="ORF">AUQ48_05105</name>
</gene>
<proteinExistence type="inferred from homology"/>